<gene>
    <name evidence="5" type="ORF">CSSPTR1EN2_LOCUS19940</name>
</gene>
<evidence type="ECO:0000256" key="4">
    <source>
        <dbReference type="SAM" id="MobiDB-lite"/>
    </source>
</evidence>
<dbReference type="Gene3D" id="3.30.420.100">
    <property type="match status" value="1"/>
</dbReference>
<dbReference type="InterPro" id="IPR057268">
    <property type="entry name" value="Ribosomal_L18"/>
</dbReference>
<evidence type="ECO:0000256" key="1">
    <source>
        <dbReference type="ARBA" id="ARBA00007116"/>
    </source>
</evidence>
<evidence type="ECO:0000313" key="6">
    <source>
        <dbReference type="Proteomes" id="UP001497512"/>
    </source>
</evidence>
<sequence length="220" mass="24764">MAAVRRLRNLACSRAVAVANYIMNPSVVQSPGSASWPSFMNYATMSARKKGGWERCGRAGEMEDDDYGSAWDTRDDGFGYSREVEVPHWNPRRKKAEDDKKKKNTKRSFKARSEKCMKPFTLDIFFSTKYIHASIMHRVTSKVVAVASTNAKEFRGNLKSYRDFSACKVIGKTLAERAIEADVYTVVYEPRKGEKFEGKLAAVVGTVEENGVHVHRPVPV</sequence>
<dbReference type="Pfam" id="PF00861">
    <property type="entry name" value="Ribosomal_L18p"/>
    <property type="match status" value="1"/>
</dbReference>
<keyword evidence="2" id="KW-0689">Ribosomal protein</keyword>
<evidence type="ECO:0000313" key="5">
    <source>
        <dbReference type="EMBL" id="CAK9229852.1"/>
    </source>
</evidence>
<dbReference type="PANTHER" id="PTHR12899:SF7">
    <property type="entry name" value="EXPRESSED PROTEIN"/>
    <property type="match status" value="1"/>
</dbReference>
<evidence type="ECO:0000256" key="3">
    <source>
        <dbReference type="ARBA" id="ARBA00023274"/>
    </source>
</evidence>
<organism evidence="5 6">
    <name type="scientific">Sphagnum troendelagicum</name>
    <dbReference type="NCBI Taxonomy" id="128251"/>
    <lineage>
        <taxon>Eukaryota</taxon>
        <taxon>Viridiplantae</taxon>
        <taxon>Streptophyta</taxon>
        <taxon>Embryophyta</taxon>
        <taxon>Bryophyta</taxon>
        <taxon>Sphagnophytina</taxon>
        <taxon>Sphagnopsida</taxon>
        <taxon>Sphagnales</taxon>
        <taxon>Sphagnaceae</taxon>
        <taxon>Sphagnum</taxon>
    </lineage>
</organism>
<dbReference type="EMBL" id="OZ019898">
    <property type="protein sequence ID" value="CAK9229852.1"/>
    <property type="molecule type" value="Genomic_DNA"/>
</dbReference>
<evidence type="ECO:0000256" key="2">
    <source>
        <dbReference type="ARBA" id="ARBA00022980"/>
    </source>
</evidence>
<accession>A0ABP0UTR2</accession>
<dbReference type="CDD" id="cd00432">
    <property type="entry name" value="Ribosomal_L18_L5e"/>
    <property type="match status" value="1"/>
</dbReference>
<feature type="region of interest" description="Disordered" evidence="4">
    <location>
        <begin position="89"/>
        <end position="110"/>
    </location>
</feature>
<proteinExistence type="inferred from homology"/>
<evidence type="ECO:0008006" key="7">
    <source>
        <dbReference type="Google" id="ProtNLM"/>
    </source>
</evidence>
<dbReference type="PANTHER" id="PTHR12899">
    <property type="entry name" value="39S RIBOSOMAL PROTEIN L18, MITOCHONDRIAL"/>
    <property type="match status" value="1"/>
</dbReference>
<dbReference type="Proteomes" id="UP001497512">
    <property type="component" value="Chromosome 6"/>
</dbReference>
<protein>
    <recommendedName>
        <fullName evidence="7">50S ribosomal protein L18</fullName>
    </recommendedName>
</protein>
<dbReference type="SUPFAM" id="SSF53137">
    <property type="entry name" value="Translational machinery components"/>
    <property type="match status" value="1"/>
</dbReference>
<keyword evidence="6" id="KW-1185">Reference proteome</keyword>
<dbReference type="InterPro" id="IPR005484">
    <property type="entry name" value="Ribosomal_uL18_bac/plant/anim"/>
</dbReference>
<name>A0ABP0UTR2_9BRYO</name>
<keyword evidence="3" id="KW-0687">Ribonucleoprotein</keyword>
<comment type="similarity">
    <text evidence="1">Belongs to the universal ribosomal protein uL18 family.</text>
</comment>
<reference evidence="5" key="1">
    <citation type="submission" date="2024-02" db="EMBL/GenBank/DDBJ databases">
        <authorList>
            <consortium name="ELIXIR-Norway"/>
            <consortium name="Elixir Norway"/>
        </authorList>
    </citation>
    <scope>NUCLEOTIDE SEQUENCE</scope>
</reference>